<feature type="compositionally biased region" description="Low complexity" evidence="13">
    <location>
        <begin position="565"/>
        <end position="583"/>
    </location>
</feature>
<feature type="region of interest" description="Disordered" evidence="13">
    <location>
        <begin position="516"/>
        <end position="635"/>
    </location>
</feature>
<keyword evidence="7" id="KW-0829">Tyrosine-protein kinase</keyword>
<evidence type="ECO:0000259" key="16">
    <source>
        <dbReference type="PROSITE" id="PS50070"/>
    </source>
</evidence>
<keyword evidence="3" id="KW-0808">Transferase</keyword>
<evidence type="ECO:0000259" key="15">
    <source>
        <dbReference type="PROSITE" id="PS50011"/>
    </source>
</evidence>
<organism evidence="17">
    <name type="scientific">Hirondellea gigas</name>
    <dbReference type="NCBI Taxonomy" id="1518452"/>
    <lineage>
        <taxon>Eukaryota</taxon>
        <taxon>Metazoa</taxon>
        <taxon>Ecdysozoa</taxon>
        <taxon>Arthropoda</taxon>
        <taxon>Crustacea</taxon>
        <taxon>Multicrustacea</taxon>
        <taxon>Malacostraca</taxon>
        <taxon>Eumalacostraca</taxon>
        <taxon>Peracarida</taxon>
        <taxon>Amphipoda</taxon>
        <taxon>Amphilochidea</taxon>
        <taxon>Lysianassida</taxon>
        <taxon>Lysianassidira</taxon>
        <taxon>Lysianassoidea</taxon>
        <taxon>Lysianassidae</taxon>
        <taxon>Hirondellea</taxon>
    </lineage>
</organism>
<dbReference type="Pfam" id="PF00051">
    <property type="entry name" value="Kringle"/>
    <property type="match status" value="1"/>
</dbReference>
<dbReference type="InterPro" id="IPR001245">
    <property type="entry name" value="Ser-Thr/Tyr_kinase_cat_dom"/>
</dbReference>
<evidence type="ECO:0000256" key="12">
    <source>
        <dbReference type="RuleBase" id="RU000312"/>
    </source>
</evidence>
<feature type="binding site" evidence="11">
    <location>
        <position position="211"/>
    </location>
    <ligand>
        <name>ATP</name>
        <dbReference type="ChEBI" id="CHEBI:30616"/>
    </ligand>
</feature>
<dbReference type="SUPFAM" id="SSF57440">
    <property type="entry name" value="Kringle-like"/>
    <property type="match status" value="1"/>
</dbReference>
<feature type="compositionally biased region" description="Polar residues" evidence="13">
    <location>
        <begin position="603"/>
        <end position="613"/>
    </location>
</feature>
<comment type="caution">
    <text evidence="10">Lacks conserved residue(s) required for the propagation of feature annotation.</text>
</comment>
<sequence length="667" mass="73478">MEPLIQENEACYYESGLTYRGREYSTVDRDVCSPWGEVQKYVRPVEHPELIGGHNFCRNPGNMEDRPWCFVSNGGGVVKKMCSVPMCRDLTWIYIVASALVACVALVGFVIVVCMKKRKTSPKPPKPKTVELSALLPKHQQQQIIQQQQLQQQQMQQQQQQQQLPQIRAREFPLSHVRFMQELGEGAFGKVYRGELRLHSADTSTIPVAVKTLKENAALKTRQDFHREVELMTDLRHPNIVCLMGVVLKEDPMCMIFEHMSQGDLHEFLQCHSPRSDASASSDDGMSTATLDHTEMLAIATQIAAGLEYLASHHYVHRDIASRNCLVGDNLTVKISDFGLSRDIYSSDYYRVQSKSLLPVRWMPPESILYGKFSTESDVWSFGVLLWEIFSYGLQPYYGYNNPEVIELIRSRHLLPCPDNCQPRLYALMVECWHETPHRRPSFREIHQRLRSWSGLDPTSGMTGLSISSITGVGAGGQYGQVGSVAGGGGGSSQFTPGLVNNLNLTGGSNLTGSNFTGTLSGSVSGQSGSQHSSTGPSNNTGSTNLSGTTQPPHLPRPYHPGPPYTTTANSQLTQNNLQQMQQPPLPQPPQSPAYSSPYQPGVANSTVASNGGSAAGMYPRLTPPIPPPMNQQQQPVYLAQRSNALGGSPVTIRVGHNTSDTQLANL</sequence>
<dbReference type="EC" id="2.7.10.1" evidence="12"/>
<dbReference type="SMART" id="SM00130">
    <property type="entry name" value="KR"/>
    <property type="match status" value="1"/>
</dbReference>
<evidence type="ECO:0000256" key="10">
    <source>
        <dbReference type="PROSITE-ProRule" id="PRU00121"/>
    </source>
</evidence>
<dbReference type="CDD" id="cd05048">
    <property type="entry name" value="PTKc_Ror"/>
    <property type="match status" value="1"/>
</dbReference>
<keyword evidence="14" id="KW-1133">Transmembrane helix</keyword>
<dbReference type="PROSITE" id="PS50011">
    <property type="entry name" value="PROTEIN_KINASE_DOM"/>
    <property type="match status" value="1"/>
</dbReference>
<feature type="domain" description="Protein kinase" evidence="15">
    <location>
        <begin position="177"/>
        <end position="450"/>
    </location>
</feature>
<dbReference type="SMART" id="SM00219">
    <property type="entry name" value="TyrKc"/>
    <property type="match status" value="1"/>
</dbReference>
<dbReference type="GO" id="GO:0005524">
    <property type="term" value="F:ATP binding"/>
    <property type="evidence" value="ECO:0007669"/>
    <property type="project" value="UniProtKB-UniRule"/>
</dbReference>
<evidence type="ECO:0000256" key="9">
    <source>
        <dbReference type="ARBA" id="ARBA00051243"/>
    </source>
</evidence>
<dbReference type="InterPro" id="IPR038178">
    <property type="entry name" value="Kringle_sf"/>
</dbReference>
<evidence type="ECO:0000256" key="13">
    <source>
        <dbReference type="SAM" id="MobiDB-lite"/>
    </source>
</evidence>
<dbReference type="GO" id="GO:0004714">
    <property type="term" value="F:transmembrane receptor protein tyrosine kinase activity"/>
    <property type="evidence" value="ECO:0007669"/>
    <property type="project" value="UniProtKB-EC"/>
</dbReference>
<proteinExistence type="evidence at transcript level"/>
<keyword evidence="12" id="KW-0597">Phosphoprotein</keyword>
<keyword evidence="12 14" id="KW-0812">Transmembrane</keyword>
<dbReference type="FunFam" id="1.10.510.10:FF:000116">
    <property type="entry name" value="inactive tyrosine-protein kinase transmembrane receptor ROR1"/>
    <property type="match status" value="1"/>
</dbReference>
<dbReference type="SUPFAM" id="SSF56112">
    <property type="entry name" value="Protein kinase-like (PK-like)"/>
    <property type="match status" value="1"/>
</dbReference>
<dbReference type="InterPro" id="IPR017441">
    <property type="entry name" value="Protein_kinase_ATP_BS"/>
</dbReference>
<dbReference type="PANTHER" id="PTHR24416">
    <property type="entry name" value="TYROSINE-PROTEIN KINASE RECEPTOR"/>
    <property type="match status" value="1"/>
</dbReference>
<dbReference type="InterPro" id="IPR002011">
    <property type="entry name" value="Tyr_kinase_rcpt_2_CS"/>
</dbReference>
<dbReference type="InterPro" id="IPR000001">
    <property type="entry name" value="Kringle"/>
</dbReference>
<keyword evidence="5 17" id="KW-0418">Kinase</keyword>
<keyword evidence="12 17" id="KW-0675">Receptor</keyword>
<evidence type="ECO:0000256" key="6">
    <source>
        <dbReference type="ARBA" id="ARBA00022840"/>
    </source>
</evidence>
<evidence type="ECO:0000256" key="3">
    <source>
        <dbReference type="ARBA" id="ARBA00022679"/>
    </source>
</evidence>
<dbReference type="Gene3D" id="1.10.510.10">
    <property type="entry name" value="Transferase(Phosphotransferase) domain 1"/>
    <property type="match status" value="1"/>
</dbReference>
<feature type="compositionally biased region" description="Low complexity" evidence="13">
    <location>
        <begin position="516"/>
        <end position="552"/>
    </location>
</feature>
<evidence type="ECO:0000256" key="4">
    <source>
        <dbReference type="ARBA" id="ARBA00022741"/>
    </source>
</evidence>
<dbReference type="PRINTS" id="PR00109">
    <property type="entry name" value="TYRKINASE"/>
</dbReference>
<keyword evidence="8" id="KW-1015">Disulfide bond</keyword>
<evidence type="ECO:0000256" key="7">
    <source>
        <dbReference type="ARBA" id="ARBA00023137"/>
    </source>
</evidence>
<dbReference type="InterPro" id="IPR050122">
    <property type="entry name" value="RTK"/>
</dbReference>
<keyword evidence="2 10" id="KW-0420">Kringle</keyword>
<dbReference type="PROSITE" id="PS50070">
    <property type="entry name" value="KRINGLE_2"/>
    <property type="match status" value="1"/>
</dbReference>
<evidence type="ECO:0000256" key="5">
    <source>
        <dbReference type="ARBA" id="ARBA00022777"/>
    </source>
</evidence>
<dbReference type="GO" id="GO:0043235">
    <property type="term" value="C:receptor complex"/>
    <property type="evidence" value="ECO:0007669"/>
    <property type="project" value="TreeGrafter"/>
</dbReference>
<dbReference type="Pfam" id="PF07714">
    <property type="entry name" value="PK_Tyr_Ser-Thr"/>
    <property type="match status" value="1"/>
</dbReference>
<keyword evidence="4 11" id="KW-0547">Nucleotide-binding</keyword>
<dbReference type="InterPro" id="IPR000719">
    <property type="entry name" value="Prot_kinase_dom"/>
</dbReference>
<feature type="domain" description="Kringle" evidence="16">
    <location>
        <begin position="10"/>
        <end position="87"/>
    </location>
</feature>
<dbReference type="GO" id="GO:0005886">
    <property type="term" value="C:plasma membrane"/>
    <property type="evidence" value="ECO:0007669"/>
    <property type="project" value="TreeGrafter"/>
</dbReference>
<accession>A0A6A7FQ23</accession>
<evidence type="ECO:0000256" key="14">
    <source>
        <dbReference type="SAM" id="Phobius"/>
    </source>
</evidence>
<dbReference type="PANTHER" id="PTHR24416:SF611">
    <property type="entry name" value="TYROSINE-PROTEIN KINASE TRANSMEMBRANE RECEPTOR ROR"/>
    <property type="match status" value="1"/>
</dbReference>
<dbReference type="GO" id="GO:0007169">
    <property type="term" value="P:cell surface receptor protein tyrosine kinase signaling pathway"/>
    <property type="evidence" value="ECO:0007669"/>
    <property type="project" value="InterPro"/>
</dbReference>
<dbReference type="PROSITE" id="PS00109">
    <property type="entry name" value="PROTEIN_KINASE_TYR"/>
    <property type="match status" value="1"/>
</dbReference>
<feature type="transmembrane region" description="Helical" evidence="14">
    <location>
        <begin position="92"/>
        <end position="114"/>
    </location>
</feature>
<dbReference type="InterPro" id="IPR020635">
    <property type="entry name" value="Tyr_kinase_cat_dom"/>
</dbReference>
<protein>
    <recommendedName>
        <fullName evidence="12">Tyrosine-protein kinase receptor</fullName>
        <ecNumber evidence="12">2.7.10.1</ecNumber>
    </recommendedName>
</protein>
<dbReference type="InterPro" id="IPR008266">
    <property type="entry name" value="Tyr_kinase_AS"/>
</dbReference>
<reference evidence="17" key="1">
    <citation type="submission" date="2017-11" db="EMBL/GenBank/DDBJ databases">
        <title>The sensing device of the deep-sea amphipod.</title>
        <authorList>
            <person name="Kobayashi H."/>
            <person name="Nagahama T."/>
            <person name="Arai W."/>
            <person name="Sasagawa Y."/>
            <person name="Umeda M."/>
            <person name="Hayashi T."/>
            <person name="Nikaido I."/>
            <person name="Watanabe H."/>
            <person name="Oguri K."/>
            <person name="Kitazato H."/>
            <person name="Fujioka K."/>
            <person name="Kido Y."/>
            <person name="Takami H."/>
        </authorList>
    </citation>
    <scope>NUCLEOTIDE SEQUENCE</scope>
    <source>
        <tissue evidence="17">Whole body</tissue>
    </source>
</reference>
<evidence type="ECO:0000256" key="2">
    <source>
        <dbReference type="ARBA" id="ARBA00022572"/>
    </source>
</evidence>
<evidence type="ECO:0000313" key="17">
    <source>
        <dbReference type="EMBL" id="LAC20310.1"/>
    </source>
</evidence>
<name>A0A6A7FQ23_9CRUS</name>
<comment type="catalytic activity">
    <reaction evidence="9 12">
        <text>L-tyrosyl-[protein] + ATP = O-phospho-L-tyrosyl-[protein] + ADP + H(+)</text>
        <dbReference type="Rhea" id="RHEA:10596"/>
        <dbReference type="Rhea" id="RHEA-COMP:10136"/>
        <dbReference type="Rhea" id="RHEA-COMP:20101"/>
        <dbReference type="ChEBI" id="CHEBI:15378"/>
        <dbReference type="ChEBI" id="CHEBI:30616"/>
        <dbReference type="ChEBI" id="CHEBI:46858"/>
        <dbReference type="ChEBI" id="CHEBI:61978"/>
        <dbReference type="ChEBI" id="CHEBI:456216"/>
        <dbReference type="EC" id="2.7.10.1"/>
    </reaction>
</comment>
<keyword evidence="6 11" id="KW-0067">ATP-binding</keyword>
<dbReference type="AlphaFoldDB" id="A0A6A7FQ23"/>
<dbReference type="EMBL" id="IACT01000938">
    <property type="protein sequence ID" value="LAC20310.1"/>
    <property type="molecule type" value="mRNA"/>
</dbReference>
<dbReference type="Gene3D" id="2.40.20.10">
    <property type="entry name" value="Plasminogen Kringle 4"/>
    <property type="match status" value="1"/>
</dbReference>
<comment type="similarity">
    <text evidence="12">Belongs to the protein kinase superfamily. Tyr protein kinase family. Insulin receptor subfamily.</text>
</comment>
<keyword evidence="14" id="KW-0472">Membrane</keyword>
<feature type="compositionally biased region" description="Pro residues" evidence="13">
    <location>
        <begin position="553"/>
        <end position="564"/>
    </location>
</feature>
<evidence type="ECO:0000256" key="1">
    <source>
        <dbReference type="ARBA" id="ARBA00004167"/>
    </source>
</evidence>
<dbReference type="Gene3D" id="3.30.200.20">
    <property type="entry name" value="Phosphorylase Kinase, domain 1"/>
    <property type="match status" value="1"/>
</dbReference>
<dbReference type="InterPro" id="IPR011009">
    <property type="entry name" value="Kinase-like_dom_sf"/>
</dbReference>
<dbReference type="InterPro" id="IPR018056">
    <property type="entry name" value="Kringle_CS"/>
</dbReference>
<dbReference type="InterPro" id="IPR013806">
    <property type="entry name" value="Kringle-like"/>
</dbReference>
<dbReference type="PROSITE" id="PS00107">
    <property type="entry name" value="PROTEIN_KINASE_ATP"/>
    <property type="match status" value="1"/>
</dbReference>
<dbReference type="GO" id="GO:0017147">
    <property type="term" value="F:Wnt-protein binding"/>
    <property type="evidence" value="ECO:0007669"/>
    <property type="project" value="TreeGrafter"/>
</dbReference>
<dbReference type="PROSITE" id="PS00239">
    <property type="entry name" value="RECEPTOR_TYR_KIN_II"/>
    <property type="match status" value="1"/>
</dbReference>
<dbReference type="PROSITE" id="PS00021">
    <property type="entry name" value="KRINGLE_1"/>
    <property type="match status" value="1"/>
</dbReference>
<comment type="subcellular location">
    <subcellularLocation>
        <location evidence="1">Membrane</location>
        <topology evidence="1">Single-pass membrane protein</topology>
    </subcellularLocation>
</comment>
<dbReference type="FunFam" id="3.30.200.20:FF:000139">
    <property type="entry name" value="inactive tyrosine-protein kinase transmembrane receptor ROR1"/>
    <property type="match status" value="1"/>
</dbReference>
<evidence type="ECO:0000256" key="8">
    <source>
        <dbReference type="ARBA" id="ARBA00023157"/>
    </source>
</evidence>
<evidence type="ECO:0000256" key="11">
    <source>
        <dbReference type="PROSITE-ProRule" id="PRU10141"/>
    </source>
</evidence>